<dbReference type="KEGG" id="pbh:AAW51_5211"/>
<evidence type="ECO:0000256" key="1">
    <source>
        <dbReference type="SAM" id="Phobius"/>
    </source>
</evidence>
<gene>
    <name evidence="3" type="ORF">AAW51_5211</name>
</gene>
<dbReference type="SUPFAM" id="SSF55073">
    <property type="entry name" value="Nucleotide cyclase"/>
    <property type="match status" value="1"/>
</dbReference>
<feature type="transmembrane region" description="Helical" evidence="1">
    <location>
        <begin position="15"/>
        <end position="38"/>
    </location>
</feature>
<dbReference type="Gene3D" id="3.30.450.20">
    <property type="entry name" value="PAS domain"/>
    <property type="match status" value="3"/>
</dbReference>
<dbReference type="GO" id="GO:0003824">
    <property type="term" value="F:catalytic activity"/>
    <property type="evidence" value="ECO:0007669"/>
    <property type="project" value="UniProtKB-ARBA"/>
</dbReference>
<dbReference type="InterPro" id="IPR052163">
    <property type="entry name" value="DGC-Regulatory_Protein"/>
</dbReference>
<dbReference type="CDD" id="cd01949">
    <property type="entry name" value="GGDEF"/>
    <property type="match status" value="1"/>
</dbReference>
<dbReference type="PANTHER" id="PTHR46663">
    <property type="entry name" value="DIGUANYLATE CYCLASE DGCT-RELATED"/>
    <property type="match status" value="1"/>
</dbReference>
<dbReference type="OrthoDB" id="8929028at2"/>
<keyword evidence="4" id="KW-1185">Reference proteome</keyword>
<keyword evidence="1" id="KW-1133">Transmembrane helix</keyword>
<dbReference type="STRING" id="413882.AAW51_5211"/>
<dbReference type="InterPro" id="IPR000014">
    <property type="entry name" value="PAS"/>
</dbReference>
<dbReference type="RefSeq" id="WP_047196936.1">
    <property type="nucleotide sequence ID" value="NZ_CP011371.1"/>
</dbReference>
<dbReference type="NCBIfam" id="TIGR00254">
    <property type="entry name" value="GGDEF"/>
    <property type="match status" value="1"/>
</dbReference>
<dbReference type="Proteomes" id="UP000035352">
    <property type="component" value="Chromosome"/>
</dbReference>
<organism evidence="3 4">
    <name type="scientific">Caldimonas brevitalea</name>
    <dbReference type="NCBI Taxonomy" id="413882"/>
    <lineage>
        <taxon>Bacteria</taxon>
        <taxon>Pseudomonadati</taxon>
        <taxon>Pseudomonadota</taxon>
        <taxon>Betaproteobacteria</taxon>
        <taxon>Burkholderiales</taxon>
        <taxon>Sphaerotilaceae</taxon>
        <taxon>Caldimonas</taxon>
    </lineage>
</organism>
<feature type="transmembrane region" description="Helical" evidence="1">
    <location>
        <begin position="300"/>
        <end position="318"/>
    </location>
</feature>
<dbReference type="PATRIC" id="fig|413882.6.peg.5440"/>
<dbReference type="CDD" id="cd12915">
    <property type="entry name" value="PDC2_DGC_like"/>
    <property type="match status" value="1"/>
</dbReference>
<sequence>MKNLLQSHPMSLRQLAFWLVAGNIVMAALLMAATWLALDSSATAHADRARQATENLADSLSAEIGAELKQIDNALATVALQAQRASSNAGERRMAIERSLVEQRALIPQVDAMRATDAEGRVVYGVAGGTRPVSLADRDYFKAAAAGATSLVVSEPLQGRILRDWGIILARRLQDGDGRFAGVVYTNLSTAHFMRQFKRFALGSTGAISLRSKDMRLVARYSAREPDSTKGVGTISVSPELQRLLALQPTHGWYRTRTALDGIERITAYRQVPGGSMTVMAGLATEDFLAAWRQQVSQQVALVSGVIVALAGFSVAIFRQHRRAHAARSELARLAAEQHVMLDNELIGMAKIKDRKIVWKNRAMERLFGYEGGELLGASTRQLFQDEAAYVEKGKLAAGAMREGGSYRAQVRMRHKSGRSLWVDLAGANLPQGESLWLMADISALKASEETAQHLALHDALTGLANRLLFKERLEYILADSKRSGKTAAVCYLDLDGFKEVNDGLGHDAGDAVLREVAARMSACVRANDVIARLGGDEFGLVLTHLGEAGEADVVLHRLVDAVGQPVALPDGSFVTVGASIGVALTPNHGNDVATLMKLADGAMYRSKKTGKGRISVHGQE</sequence>
<dbReference type="InterPro" id="IPR000160">
    <property type="entry name" value="GGDEF_dom"/>
</dbReference>
<evidence type="ECO:0000313" key="4">
    <source>
        <dbReference type="Proteomes" id="UP000035352"/>
    </source>
</evidence>
<dbReference type="SUPFAM" id="SSF55785">
    <property type="entry name" value="PYP-like sensor domain (PAS domain)"/>
    <property type="match status" value="1"/>
</dbReference>
<dbReference type="InterPro" id="IPR029787">
    <property type="entry name" value="Nucleotide_cyclase"/>
</dbReference>
<dbReference type="CDD" id="cd12914">
    <property type="entry name" value="PDC1_DGC_like"/>
    <property type="match status" value="1"/>
</dbReference>
<reference evidence="3 4" key="1">
    <citation type="submission" date="2015-05" db="EMBL/GenBank/DDBJ databases">
        <authorList>
            <person name="Tang B."/>
            <person name="Yu Y."/>
        </authorList>
    </citation>
    <scope>NUCLEOTIDE SEQUENCE [LARGE SCALE GENOMIC DNA]</scope>
    <source>
        <strain evidence="3 4">DSM 7029</strain>
    </source>
</reference>
<dbReference type="PANTHER" id="PTHR46663:SF2">
    <property type="entry name" value="GGDEF DOMAIN-CONTAINING PROTEIN"/>
    <property type="match status" value="1"/>
</dbReference>
<dbReference type="EMBL" id="CP011371">
    <property type="protein sequence ID" value="AKJ31902.1"/>
    <property type="molecule type" value="Genomic_DNA"/>
</dbReference>
<keyword evidence="1" id="KW-0472">Membrane</keyword>
<proteinExistence type="predicted"/>
<dbReference type="PROSITE" id="PS50887">
    <property type="entry name" value="GGDEF"/>
    <property type="match status" value="1"/>
</dbReference>
<dbReference type="Pfam" id="PF13426">
    <property type="entry name" value="PAS_9"/>
    <property type="match status" value="1"/>
</dbReference>
<dbReference type="Pfam" id="PF00990">
    <property type="entry name" value="GGDEF"/>
    <property type="match status" value="1"/>
</dbReference>
<dbReference type="CDD" id="cd00130">
    <property type="entry name" value="PAS"/>
    <property type="match status" value="1"/>
</dbReference>
<name>A0A0G3BR51_9BURK</name>
<dbReference type="SMART" id="SM00267">
    <property type="entry name" value="GGDEF"/>
    <property type="match status" value="1"/>
</dbReference>
<protein>
    <submittedName>
        <fullName evidence="3">Diguanylate cyclase/phosphodiesterase</fullName>
    </submittedName>
</protein>
<keyword evidence="1" id="KW-0812">Transmembrane</keyword>
<dbReference type="NCBIfam" id="TIGR00229">
    <property type="entry name" value="sensory_box"/>
    <property type="match status" value="1"/>
</dbReference>
<evidence type="ECO:0000259" key="2">
    <source>
        <dbReference type="PROSITE" id="PS50887"/>
    </source>
</evidence>
<dbReference type="AlphaFoldDB" id="A0A0G3BR51"/>
<accession>A0A0G3BR51</accession>
<dbReference type="InterPro" id="IPR035965">
    <property type="entry name" value="PAS-like_dom_sf"/>
</dbReference>
<evidence type="ECO:0000313" key="3">
    <source>
        <dbReference type="EMBL" id="AKJ31902.1"/>
    </source>
</evidence>
<dbReference type="InterPro" id="IPR043128">
    <property type="entry name" value="Rev_trsase/Diguanyl_cyclase"/>
</dbReference>
<dbReference type="FunFam" id="3.30.70.270:FF:000001">
    <property type="entry name" value="Diguanylate cyclase domain protein"/>
    <property type="match status" value="1"/>
</dbReference>
<dbReference type="Gene3D" id="3.30.70.270">
    <property type="match status" value="1"/>
</dbReference>
<feature type="domain" description="GGDEF" evidence="2">
    <location>
        <begin position="486"/>
        <end position="620"/>
    </location>
</feature>